<feature type="transmembrane region" description="Helical" evidence="1">
    <location>
        <begin position="12"/>
        <end position="28"/>
    </location>
</feature>
<organism evidence="2 3">
    <name type="scientific">Brucella grignonensis</name>
    <dbReference type="NCBI Taxonomy" id="94627"/>
    <lineage>
        <taxon>Bacteria</taxon>
        <taxon>Pseudomonadati</taxon>
        <taxon>Pseudomonadota</taxon>
        <taxon>Alphaproteobacteria</taxon>
        <taxon>Hyphomicrobiales</taxon>
        <taxon>Brucellaceae</taxon>
        <taxon>Brucella/Ochrobactrum group</taxon>
        <taxon>Brucella</taxon>
    </lineage>
</organism>
<keyword evidence="1" id="KW-1133">Transmembrane helix</keyword>
<feature type="transmembrane region" description="Helical" evidence="1">
    <location>
        <begin position="77"/>
        <end position="94"/>
    </location>
</feature>
<keyword evidence="1" id="KW-0812">Transmembrane</keyword>
<evidence type="ECO:0000313" key="2">
    <source>
        <dbReference type="EMBL" id="OYR08663.1"/>
    </source>
</evidence>
<dbReference type="AlphaFoldDB" id="A0A256F1K6"/>
<dbReference type="OrthoDB" id="6197128at2"/>
<evidence type="ECO:0000256" key="1">
    <source>
        <dbReference type="SAM" id="Phobius"/>
    </source>
</evidence>
<dbReference type="EMBL" id="NNRL01000165">
    <property type="protein sequence ID" value="OYR08663.1"/>
    <property type="molecule type" value="Genomic_DNA"/>
</dbReference>
<accession>A0A256F1K6</accession>
<comment type="caution">
    <text evidence="2">The sequence shown here is derived from an EMBL/GenBank/DDBJ whole genome shotgun (WGS) entry which is preliminary data.</text>
</comment>
<keyword evidence="3" id="KW-1185">Reference proteome</keyword>
<proteinExistence type="predicted"/>
<dbReference type="Proteomes" id="UP000216478">
    <property type="component" value="Unassembled WGS sequence"/>
</dbReference>
<sequence>MYFNIDPNNLNYVTTLSLLGLSLILAGCDGREAKPIAATHPADNTFDCAGISREFAANERQILATLKERSQAQGKNIILGATGAVLFFPALFFMNPKSPEKVEIDALRNRNRVLEDIARMKRCSAPVSQLTDAYSKLDQRGVQQPTKIRD</sequence>
<evidence type="ECO:0000313" key="3">
    <source>
        <dbReference type="Proteomes" id="UP000216478"/>
    </source>
</evidence>
<reference evidence="2 3" key="1">
    <citation type="submission" date="2017-07" db="EMBL/GenBank/DDBJ databases">
        <title>Phylogenetic study on the rhizospheric bacterium Ochrobactrum sp. A44.</title>
        <authorList>
            <person name="Krzyzanowska D.M."/>
            <person name="Ossowicki A."/>
            <person name="Rajewska M."/>
            <person name="Maciag T."/>
            <person name="Kaczynski Z."/>
            <person name="Czerwicka M."/>
            <person name="Jafra S."/>
        </authorList>
    </citation>
    <scope>NUCLEOTIDE SEQUENCE [LARGE SCALE GENOMIC DNA]</scope>
    <source>
        <strain evidence="2 3">OgA9a</strain>
    </source>
</reference>
<name>A0A256F1K6_9HYPH</name>
<keyword evidence="1" id="KW-0472">Membrane</keyword>
<protein>
    <submittedName>
        <fullName evidence="2">Uncharacterized protein</fullName>
    </submittedName>
</protein>
<dbReference type="RefSeq" id="WP_094542186.1">
    <property type="nucleotide sequence ID" value="NZ_JBHEER010000006.1"/>
</dbReference>
<gene>
    <name evidence="2" type="ORF">CEV33_3089</name>
</gene>